<accession>A0AA86V3N5</accession>
<dbReference type="EMBL" id="CAXDID020000845">
    <property type="protein sequence ID" value="CAL6114964.1"/>
    <property type="molecule type" value="Genomic_DNA"/>
</dbReference>
<evidence type="ECO:0000313" key="3">
    <source>
        <dbReference type="Proteomes" id="UP001642409"/>
    </source>
</evidence>
<evidence type="ECO:0000313" key="2">
    <source>
        <dbReference type="EMBL" id="CAL6114964.1"/>
    </source>
</evidence>
<gene>
    <name evidence="1" type="ORF">HINF_LOCUS62761</name>
    <name evidence="2" type="ORF">HINF_LOCUS78414</name>
</gene>
<dbReference type="AlphaFoldDB" id="A0AA86V3N5"/>
<organism evidence="1">
    <name type="scientific">Hexamita inflata</name>
    <dbReference type="NCBI Taxonomy" id="28002"/>
    <lineage>
        <taxon>Eukaryota</taxon>
        <taxon>Metamonada</taxon>
        <taxon>Diplomonadida</taxon>
        <taxon>Hexamitidae</taxon>
        <taxon>Hexamitinae</taxon>
        <taxon>Hexamita</taxon>
    </lineage>
</organism>
<reference evidence="1" key="1">
    <citation type="submission" date="2023-06" db="EMBL/GenBank/DDBJ databases">
        <authorList>
            <person name="Kurt Z."/>
        </authorList>
    </citation>
    <scope>NUCLEOTIDE SEQUENCE</scope>
</reference>
<name>A0AA86V3N5_9EUKA</name>
<comment type="caution">
    <text evidence="1">The sequence shown here is derived from an EMBL/GenBank/DDBJ whole genome shotgun (WGS) entry which is preliminary data.</text>
</comment>
<reference evidence="2 3" key="2">
    <citation type="submission" date="2024-07" db="EMBL/GenBank/DDBJ databases">
        <authorList>
            <person name="Akdeniz Z."/>
        </authorList>
    </citation>
    <scope>NUCLEOTIDE SEQUENCE [LARGE SCALE GENOMIC DNA]</scope>
</reference>
<dbReference type="Proteomes" id="UP001642409">
    <property type="component" value="Unassembled WGS sequence"/>
</dbReference>
<protein>
    <submittedName>
        <fullName evidence="2">Hypothetical_protein</fullName>
    </submittedName>
</protein>
<proteinExistence type="predicted"/>
<evidence type="ECO:0000313" key="1">
    <source>
        <dbReference type="EMBL" id="CAI9975116.1"/>
    </source>
</evidence>
<dbReference type="EMBL" id="CATOUU010001162">
    <property type="protein sequence ID" value="CAI9975116.1"/>
    <property type="molecule type" value="Genomic_DNA"/>
</dbReference>
<sequence>MEQNSQEQLQAHEETIQKIFFYNEELALKTLFFVTTIQITHSKQYWCNHHKTYITTSQKVKDSSEKYQCAKNDCTRRAGIDHVKGTTYYKNKYEYKNILYVMNEESTIFPICEYDKQHTYYYIRILGSHDINSNNPCLVREFNDQFFSIQDTNNKEKTLNVQETNCSCQDTISSNGNVNYFEKSGSYEQFQKRIRQIKIHDKVTQQTSKLRMAEKTILDNFIVGKALQLHW</sequence>
<keyword evidence="3" id="KW-1185">Reference proteome</keyword>